<dbReference type="STRING" id="634436.SAMN05216361_0527"/>
<name>A0A1M5ET64_9ALTE</name>
<dbReference type="Proteomes" id="UP000184520">
    <property type="component" value="Unassembled WGS sequence"/>
</dbReference>
<dbReference type="Gene3D" id="3.15.10.40">
    <property type="entry name" value="Uncharacterised protein PF07273, DUF1439"/>
    <property type="match status" value="1"/>
</dbReference>
<organism evidence="2 3">
    <name type="scientific">Marisediminitalea aggregata</name>
    <dbReference type="NCBI Taxonomy" id="634436"/>
    <lineage>
        <taxon>Bacteria</taxon>
        <taxon>Pseudomonadati</taxon>
        <taxon>Pseudomonadota</taxon>
        <taxon>Gammaproteobacteria</taxon>
        <taxon>Alteromonadales</taxon>
        <taxon>Alteromonadaceae</taxon>
        <taxon>Marisediminitalea</taxon>
    </lineage>
</organism>
<sequence length="173" mass="19366">MKYLFAGALALCLWAVGGMHQAHAFMLTLSESQLNAMVSAVFPQTRVYEDTQFTFSNPAVDLDPLEDEISVNVTVLAERDGLQLKATATLSGELFYHAQLGQLQIKEPTLDELEWAEHGNLVPESLLNSLKRMEGKRFPLILLLDFEQLDLSAWGIRQPKRVEITPNGLLIEI</sequence>
<keyword evidence="3" id="KW-1185">Reference proteome</keyword>
<evidence type="ECO:0000313" key="3">
    <source>
        <dbReference type="Proteomes" id="UP000184520"/>
    </source>
</evidence>
<dbReference type="OrthoDB" id="6385517at2"/>
<protein>
    <recommendedName>
        <fullName evidence="4">DUF1439 domain-containing protein</fullName>
    </recommendedName>
</protein>
<gene>
    <name evidence="2" type="ORF">SAMN05216361_0527</name>
</gene>
<accession>A0A1M5ET64</accession>
<dbReference type="AlphaFoldDB" id="A0A1M5ET64"/>
<dbReference type="EMBL" id="FQWD01000001">
    <property type="protein sequence ID" value="SHF82350.1"/>
    <property type="molecule type" value="Genomic_DNA"/>
</dbReference>
<evidence type="ECO:0000313" key="2">
    <source>
        <dbReference type="EMBL" id="SHF82350.1"/>
    </source>
</evidence>
<dbReference type="RefSeq" id="WP_139241477.1">
    <property type="nucleotide sequence ID" value="NZ_FQWD01000001.1"/>
</dbReference>
<proteinExistence type="predicted"/>
<evidence type="ECO:0008006" key="4">
    <source>
        <dbReference type="Google" id="ProtNLM"/>
    </source>
</evidence>
<evidence type="ECO:0000256" key="1">
    <source>
        <dbReference type="SAM" id="SignalP"/>
    </source>
</evidence>
<reference evidence="3" key="1">
    <citation type="submission" date="2016-11" db="EMBL/GenBank/DDBJ databases">
        <authorList>
            <person name="Varghese N."/>
            <person name="Submissions S."/>
        </authorList>
    </citation>
    <scope>NUCLEOTIDE SEQUENCE [LARGE SCALE GENOMIC DNA]</scope>
    <source>
        <strain evidence="3">CGMCC 1.8995</strain>
    </source>
</reference>
<feature type="chain" id="PRO_5013155245" description="DUF1439 domain-containing protein" evidence="1">
    <location>
        <begin position="25"/>
        <end position="173"/>
    </location>
</feature>
<feature type="signal peptide" evidence="1">
    <location>
        <begin position="1"/>
        <end position="24"/>
    </location>
</feature>
<keyword evidence="1" id="KW-0732">Signal</keyword>